<comment type="caution">
    <text evidence="9">The sequence shown here is derived from an EMBL/GenBank/DDBJ whole genome shotgun (WGS) entry which is preliminary data.</text>
</comment>
<keyword evidence="1 6" id="KW-0645">Protease</keyword>
<keyword evidence="3 6" id="KW-0378">Hydrolase</keyword>
<protein>
    <submittedName>
        <fullName evidence="9">M48 family metallopeptidase</fullName>
    </submittedName>
</protein>
<dbReference type="CDD" id="cd07332">
    <property type="entry name" value="M48C_Oma1_like"/>
    <property type="match status" value="1"/>
</dbReference>
<accession>A0ABS1X3K8</accession>
<evidence type="ECO:0000256" key="7">
    <source>
        <dbReference type="SAM" id="Phobius"/>
    </source>
</evidence>
<evidence type="ECO:0000256" key="4">
    <source>
        <dbReference type="ARBA" id="ARBA00022833"/>
    </source>
</evidence>
<gene>
    <name evidence="9" type="ORF">JM946_23975</name>
</gene>
<keyword evidence="7" id="KW-0472">Membrane</keyword>
<dbReference type="PANTHER" id="PTHR22726">
    <property type="entry name" value="METALLOENDOPEPTIDASE OMA1"/>
    <property type="match status" value="1"/>
</dbReference>
<dbReference type="RefSeq" id="WP_203169920.1">
    <property type="nucleotide sequence ID" value="NZ_JAEVLS010000006.1"/>
</dbReference>
<dbReference type="InterPro" id="IPR051156">
    <property type="entry name" value="Mito/Outer_Membr_Metalloprot"/>
</dbReference>
<keyword evidence="10" id="KW-1185">Reference proteome</keyword>
<evidence type="ECO:0000313" key="9">
    <source>
        <dbReference type="EMBL" id="MBM0107805.1"/>
    </source>
</evidence>
<keyword evidence="2" id="KW-0479">Metal-binding</keyword>
<evidence type="ECO:0000256" key="3">
    <source>
        <dbReference type="ARBA" id="ARBA00022801"/>
    </source>
</evidence>
<dbReference type="Proteomes" id="UP000661077">
    <property type="component" value="Unassembled WGS sequence"/>
</dbReference>
<evidence type="ECO:0000256" key="5">
    <source>
        <dbReference type="ARBA" id="ARBA00023049"/>
    </source>
</evidence>
<evidence type="ECO:0000256" key="6">
    <source>
        <dbReference type="RuleBase" id="RU003983"/>
    </source>
</evidence>
<dbReference type="Pfam" id="PF01435">
    <property type="entry name" value="Peptidase_M48"/>
    <property type="match status" value="1"/>
</dbReference>
<feature type="domain" description="Peptidase M48" evidence="8">
    <location>
        <begin position="167"/>
        <end position="357"/>
    </location>
</feature>
<organism evidence="9 10">
    <name type="scientific">Steroidobacter gossypii</name>
    <dbReference type="NCBI Taxonomy" id="2805490"/>
    <lineage>
        <taxon>Bacteria</taxon>
        <taxon>Pseudomonadati</taxon>
        <taxon>Pseudomonadota</taxon>
        <taxon>Gammaproteobacteria</taxon>
        <taxon>Steroidobacterales</taxon>
        <taxon>Steroidobacteraceae</taxon>
        <taxon>Steroidobacter</taxon>
    </lineage>
</organism>
<dbReference type="InterPro" id="IPR001915">
    <property type="entry name" value="Peptidase_M48"/>
</dbReference>
<sequence length="393" mass="42896">MSDSLYSGHAFHEGFARGRAAGDLSVTAAGFCFRSDTQSVTIPLAGARLTLGGASGRIVFIAHPDFPEWSLYTSDLAILRDPVLAAHPELTAALGAMRRNRVRNWSVLAAIVALIVAIPVLLVLNMGWLAGIAARQIPASWEEQLGRTAMGQYQIQAHMIQDPQTARLLTELTDALTQALPESRFEFHFYVARDPSLNAFALPGGYVVVHSELLLRADSAEEVLGVLAHEISHVTSQHGVRNLIASAGLLLTVQAVLGDASGLLATIASAAPFLLLQTYSRSFENEADEQGFELLQRARIDGRGMVSFFEKVQAEEERMRAKVREQMGEKGAALTELPEFLTTHPATDSRIQRMRELAAHQQGPFRDLNATFAALQERIRALETEHPAEQTAK</sequence>
<keyword evidence="7" id="KW-1133">Transmembrane helix</keyword>
<dbReference type="EMBL" id="JAEVLS010000006">
    <property type="protein sequence ID" value="MBM0107805.1"/>
    <property type="molecule type" value="Genomic_DNA"/>
</dbReference>
<evidence type="ECO:0000256" key="1">
    <source>
        <dbReference type="ARBA" id="ARBA00022670"/>
    </source>
</evidence>
<evidence type="ECO:0000256" key="2">
    <source>
        <dbReference type="ARBA" id="ARBA00022723"/>
    </source>
</evidence>
<proteinExistence type="inferred from homology"/>
<keyword evidence="5 6" id="KW-0482">Metalloprotease</keyword>
<reference evidence="9 10" key="1">
    <citation type="journal article" date="2021" name="Int. J. Syst. Evol. Microbiol.">
        <title>Steroidobacter gossypii sp. nov., isolated from soil of cotton cropping field.</title>
        <authorList>
            <person name="Huang R."/>
            <person name="Yang S."/>
            <person name="Zhen C."/>
            <person name="Liu W."/>
        </authorList>
    </citation>
    <scope>NUCLEOTIDE SEQUENCE [LARGE SCALE GENOMIC DNA]</scope>
    <source>
        <strain evidence="9 10">S1-65</strain>
    </source>
</reference>
<comment type="cofactor">
    <cofactor evidence="6">
        <name>Zn(2+)</name>
        <dbReference type="ChEBI" id="CHEBI:29105"/>
    </cofactor>
    <text evidence="6">Binds 1 zinc ion per subunit.</text>
</comment>
<evidence type="ECO:0000259" key="8">
    <source>
        <dbReference type="Pfam" id="PF01435"/>
    </source>
</evidence>
<evidence type="ECO:0000313" key="10">
    <source>
        <dbReference type="Proteomes" id="UP000661077"/>
    </source>
</evidence>
<feature type="transmembrane region" description="Helical" evidence="7">
    <location>
        <begin position="107"/>
        <end position="130"/>
    </location>
</feature>
<dbReference type="Gene3D" id="3.30.2010.10">
    <property type="entry name" value="Metalloproteases ('zincins'), catalytic domain"/>
    <property type="match status" value="1"/>
</dbReference>
<comment type="similarity">
    <text evidence="6">Belongs to the peptidase M48 family.</text>
</comment>
<name>A0ABS1X3K8_9GAMM</name>
<dbReference type="PANTHER" id="PTHR22726:SF1">
    <property type="entry name" value="METALLOENDOPEPTIDASE OMA1, MITOCHONDRIAL"/>
    <property type="match status" value="1"/>
</dbReference>
<keyword evidence="4 6" id="KW-0862">Zinc</keyword>
<keyword evidence="7" id="KW-0812">Transmembrane</keyword>